<dbReference type="EMBL" id="JABWDY010018226">
    <property type="protein sequence ID" value="KAF5194821.1"/>
    <property type="molecule type" value="Genomic_DNA"/>
</dbReference>
<dbReference type="OrthoDB" id="1257798at2759"/>
<dbReference type="AlphaFoldDB" id="A0A7J6WBW9"/>
<dbReference type="Proteomes" id="UP000554482">
    <property type="component" value="Unassembled WGS sequence"/>
</dbReference>
<reference evidence="1 2" key="1">
    <citation type="submission" date="2020-06" db="EMBL/GenBank/DDBJ databases">
        <title>Transcriptomic and genomic resources for Thalictrum thalictroides and T. hernandezii: Facilitating candidate gene discovery in an emerging model plant lineage.</title>
        <authorList>
            <person name="Arias T."/>
            <person name="Riano-Pachon D.M."/>
            <person name="Di Stilio V.S."/>
        </authorList>
    </citation>
    <scope>NUCLEOTIDE SEQUENCE [LARGE SCALE GENOMIC DNA]</scope>
    <source>
        <strain evidence="2">cv. WT478/WT964</strain>
        <tissue evidence="1">Leaves</tissue>
    </source>
</reference>
<dbReference type="InterPro" id="IPR014710">
    <property type="entry name" value="RmlC-like_jellyroll"/>
</dbReference>
<dbReference type="Gene3D" id="2.60.120.10">
    <property type="entry name" value="Jelly Rolls"/>
    <property type="match status" value="1"/>
</dbReference>
<accession>A0A7J6WBW9</accession>
<proteinExistence type="predicted"/>
<gene>
    <name evidence="1" type="ORF">FRX31_015592</name>
</gene>
<comment type="caution">
    <text evidence="1">The sequence shown here is derived from an EMBL/GenBank/DDBJ whole genome shotgun (WGS) entry which is preliminary data.</text>
</comment>
<evidence type="ECO:0000313" key="2">
    <source>
        <dbReference type="Proteomes" id="UP000554482"/>
    </source>
</evidence>
<protein>
    <submittedName>
        <fullName evidence="1">Uncharacterized protein</fullName>
    </submittedName>
</protein>
<keyword evidence="2" id="KW-1185">Reference proteome</keyword>
<name>A0A7J6WBW9_THATH</name>
<sequence>MDDSDEDRRLPHHRDPKEFVSLDQLAGSSVMEVALVVQRPVYRKTSTYHSHNKIKPSNGIFFNGRMNPSYSSRINPSQCATATQQFEDKKEQGIGW</sequence>
<organism evidence="1 2">
    <name type="scientific">Thalictrum thalictroides</name>
    <name type="common">Rue-anemone</name>
    <name type="synonym">Anemone thalictroides</name>
    <dbReference type="NCBI Taxonomy" id="46969"/>
    <lineage>
        <taxon>Eukaryota</taxon>
        <taxon>Viridiplantae</taxon>
        <taxon>Streptophyta</taxon>
        <taxon>Embryophyta</taxon>
        <taxon>Tracheophyta</taxon>
        <taxon>Spermatophyta</taxon>
        <taxon>Magnoliopsida</taxon>
        <taxon>Ranunculales</taxon>
        <taxon>Ranunculaceae</taxon>
        <taxon>Thalictroideae</taxon>
        <taxon>Thalictrum</taxon>
    </lineage>
</organism>
<evidence type="ECO:0000313" key="1">
    <source>
        <dbReference type="EMBL" id="KAF5194821.1"/>
    </source>
</evidence>